<gene>
    <name evidence="1" type="ORF">H4683_000762</name>
</gene>
<keyword evidence="2" id="KW-1185">Reference proteome</keyword>
<dbReference type="Proteomes" id="UP000658225">
    <property type="component" value="Unassembled WGS sequence"/>
</dbReference>
<dbReference type="RefSeq" id="WP_192597509.1">
    <property type="nucleotide sequence ID" value="NZ_JADBEL010000003.1"/>
</dbReference>
<evidence type="ECO:0000313" key="1">
    <source>
        <dbReference type="EMBL" id="MBE1553688.1"/>
    </source>
</evidence>
<comment type="caution">
    <text evidence="1">The sequence shown here is derived from an EMBL/GenBank/DDBJ whole genome shotgun (WGS) entry which is preliminary data.</text>
</comment>
<name>A0A927MFH4_9BACL</name>
<accession>A0A927MFH4</accession>
<protein>
    <submittedName>
        <fullName evidence="1">Uncharacterized protein</fullName>
    </submittedName>
</protein>
<dbReference type="EMBL" id="JADBEL010000003">
    <property type="protein sequence ID" value="MBE1553688.1"/>
    <property type="molecule type" value="Genomic_DNA"/>
</dbReference>
<sequence>MRKLKKNIVGVIGLVLLMSFGLGFNQASASSTVSITSGDMTMENRPIPQSKYVEITRIIYDVPAQQIYYQDAQGYGGYLNFLRVSHSDNNPYPENKQWAVYGGFIYHGGMPPTGGILGNQNY</sequence>
<reference evidence="1" key="1">
    <citation type="submission" date="2020-10" db="EMBL/GenBank/DDBJ databases">
        <title>Genomic Encyclopedia of Type Strains, Phase IV (KMG-IV): sequencing the most valuable type-strain genomes for metagenomic binning, comparative biology and taxonomic classification.</title>
        <authorList>
            <person name="Goeker M."/>
        </authorList>
    </citation>
    <scope>NUCLEOTIDE SEQUENCE</scope>
    <source>
        <strain evidence="1">DSM 13886</strain>
    </source>
</reference>
<organism evidence="1 2">
    <name type="scientific">Sporosarcina limicola</name>
    <dbReference type="NCBI Taxonomy" id="34101"/>
    <lineage>
        <taxon>Bacteria</taxon>
        <taxon>Bacillati</taxon>
        <taxon>Bacillota</taxon>
        <taxon>Bacilli</taxon>
        <taxon>Bacillales</taxon>
        <taxon>Caryophanaceae</taxon>
        <taxon>Sporosarcina</taxon>
    </lineage>
</organism>
<dbReference type="AlphaFoldDB" id="A0A927MFH4"/>
<proteinExistence type="predicted"/>
<evidence type="ECO:0000313" key="2">
    <source>
        <dbReference type="Proteomes" id="UP000658225"/>
    </source>
</evidence>